<keyword evidence="4 12" id="KW-0548">Nucleotidyltransferase</keyword>
<dbReference type="PATRIC" id="fig|1702214.3.peg.1991"/>
<evidence type="ECO:0000256" key="10">
    <source>
        <dbReference type="ARBA" id="ARBA00023125"/>
    </source>
</evidence>
<comment type="cofactor">
    <cofactor evidence="12">
        <name>Zn(2+)</name>
        <dbReference type="ChEBI" id="CHEBI:29105"/>
    </cofactor>
    <text evidence="12">Binds 1 zinc ion per monomer.</text>
</comment>
<dbReference type="PANTHER" id="PTHR30313:SF2">
    <property type="entry name" value="DNA PRIMASE"/>
    <property type="match status" value="1"/>
</dbReference>
<evidence type="ECO:0000256" key="9">
    <source>
        <dbReference type="ARBA" id="ARBA00022842"/>
    </source>
</evidence>
<dbReference type="InterPro" id="IPR019475">
    <property type="entry name" value="DNA_primase_DnaB-bd"/>
</dbReference>
<dbReference type="GO" id="GO:0006269">
    <property type="term" value="P:DNA replication, synthesis of primer"/>
    <property type="evidence" value="ECO:0007669"/>
    <property type="project" value="UniProtKB-UniRule"/>
</dbReference>
<accession>A0A0Q4B729</accession>
<sequence>MIDRQTIDRILAAVPIEDLVGDYVRLTKRGSNYIGLCPFHSEKTPSFNVSPSRGIYKCFGCGKGGNAVSFLMEIEQLNFIDAIKRLAKRAGIQIEEREETEAERQQRTEHESLMLLLEWAENYYQKSLTDSAEGKVSGLGYLTERGLTAETIAKFGLGYSPADGHAMCQAALQAGYSASFLQRVGLVTERNGELYDRFRERVIFPIRSVSGRPIGFGGRALRTDGKLAKYINSPEGEIYHKSETLFGLSLAKRAIAQQDRCFLVEGYLDVIQLHQRGLENVVASSGTSLTTEQTRLIGRFTKNVVLLYDGDSAGIKAAERGADLLLAEGINVSIVLLPEGQDPDDFAKAHTLPEIQEFVEGNRKDFIHFKAANRLKAGKGDPAQLAKLAQDVVKSIALIPDGITRALYIQEAARQFSLGEELLTAEVSKQRGQKPLIARVKNPDTPSTEAPTDAAAEGEAASPEAEPKAQNPFYVQERELASMLLRYGVENIQIAEDDESGVQSVRLADYMAAEFAVDGIAFTDPLLRRLYDGYQQQLAEGTPDPQQALLSGLDPELTSLCIDLTTDRYPLSKRWFPGGKVADLSHDDLSLNAQQVVLAFKWDILSQELAAKREELKNPELTSEEVDERMHQIHDLSLVLCRLSELTKRI</sequence>
<dbReference type="Pfam" id="PF01807">
    <property type="entry name" value="Zn_ribbon_DnaG"/>
    <property type="match status" value="1"/>
</dbReference>
<evidence type="ECO:0000256" key="1">
    <source>
        <dbReference type="ARBA" id="ARBA00022478"/>
    </source>
</evidence>
<evidence type="ECO:0000256" key="4">
    <source>
        <dbReference type="ARBA" id="ARBA00022695"/>
    </source>
</evidence>
<evidence type="ECO:0000256" key="11">
    <source>
        <dbReference type="ARBA" id="ARBA00023163"/>
    </source>
</evidence>
<evidence type="ECO:0000256" key="3">
    <source>
        <dbReference type="ARBA" id="ARBA00022679"/>
    </source>
</evidence>
<dbReference type="FunFam" id="3.90.580.10:FF:000001">
    <property type="entry name" value="DNA primase"/>
    <property type="match status" value="1"/>
</dbReference>
<dbReference type="Pfam" id="PF10410">
    <property type="entry name" value="DnaB_bind"/>
    <property type="match status" value="1"/>
</dbReference>
<name>A0A0Q4B729_9BACT</name>
<feature type="domain" description="Toprim" evidence="14">
    <location>
        <begin position="259"/>
        <end position="340"/>
    </location>
</feature>
<keyword evidence="6 12" id="KW-0479">Metal-binding</keyword>
<dbReference type="GO" id="GO:0003899">
    <property type="term" value="F:DNA-directed RNA polymerase activity"/>
    <property type="evidence" value="ECO:0007669"/>
    <property type="project" value="UniProtKB-UniRule"/>
</dbReference>
<proteinExistence type="inferred from homology"/>
<dbReference type="PANTHER" id="PTHR30313">
    <property type="entry name" value="DNA PRIMASE"/>
    <property type="match status" value="1"/>
</dbReference>
<dbReference type="SUPFAM" id="SSF57783">
    <property type="entry name" value="Zinc beta-ribbon"/>
    <property type="match status" value="1"/>
</dbReference>
<dbReference type="SUPFAM" id="SSF56731">
    <property type="entry name" value="DNA primase core"/>
    <property type="match status" value="1"/>
</dbReference>
<keyword evidence="16" id="KW-1185">Reference proteome</keyword>
<comment type="caution">
    <text evidence="15">The sequence shown here is derived from an EMBL/GenBank/DDBJ whole genome shotgun (WGS) entry which is preliminary data.</text>
</comment>
<keyword evidence="9" id="KW-0460">Magnesium</keyword>
<dbReference type="Pfam" id="PF08275">
    <property type="entry name" value="DNAG_N"/>
    <property type="match status" value="1"/>
</dbReference>
<dbReference type="Pfam" id="PF13155">
    <property type="entry name" value="Toprim_2"/>
    <property type="match status" value="1"/>
</dbReference>
<comment type="domain">
    <text evidence="12">Contains an N-terminal zinc-binding domain, a central core domain that contains the primase activity, and a C-terminal DnaB-binding domain.</text>
</comment>
<evidence type="ECO:0000259" key="14">
    <source>
        <dbReference type="PROSITE" id="PS50880"/>
    </source>
</evidence>
<protein>
    <recommendedName>
        <fullName evidence="12">DNA primase</fullName>
        <ecNumber evidence="12">2.7.7.101</ecNumber>
    </recommendedName>
</protein>
<evidence type="ECO:0000313" key="15">
    <source>
        <dbReference type="EMBL" id="KQM08848.1"/>
    </source>
</evidence>
<feature type="region of interest" description="Disordered" evidence="13">
    <location>
        <begin position="439"/>
        <end position="472"/>
    </location>
</feature>
<dbReference type="EMBL" id="LIIK01000019">
    <property type="protein sequence ID" value="KQM08848.1"/>
    <property type="molecule type" value="Genomic_DNA"/>
</dbReference>
<dbReference type="Gene3D" id="3.90.580.10">
    <property type="entry name" value="Zinc finger, CHC2-type domain"/>
    <property type="match status" value="1"/>
</dbReference>
<dbReference type="Gene3D" id="3.90.980.10">
    <property type="entry name" value="DNA primase, catalytic core, N-terminal domain"/>
    <property type="match status" value="1"/>
</dbReference>
<dbReference type="NCBIfam" id="TIGR01391">
    <property type="entry name" value="dnaG"/>
    <property type="match status" value="1"/>
</dbReference>
<reference evidence="15" key="1">
    <citation type="submission" date="2015-08" db="EMBL/GenBank/DDBJ databases">
        <title>Candidatus Bacteriodes Periocalifornicus.</title>
        <authorList>
            <person name="McLean J.S."/>
            <person name="Kelley S."/>
        </authorList>
    </citation>
    <scope>NUCLEOTIDE SEQUENCE [LARGE SCALE GENOMIC DNA]</scope>
    <source>
        <strain evidence="15">12B</strain>
    </source>
</reference>
<dbReference type="Proteomes" id="UP000054172">
    <property type="component" value="Unassembled WGS sequence"/>
</dbReference>
<keyword evidence="10 12" id="KW-0238">DNA-binding</keyword>
<evidence type="ECO:0000313" key="16">
    <source>
        <dbReference type="Proteomes" id="UP000054172"/>
    </source>
</evidence>
<dbReference type="InterPro" id="IPR037068">
    <property type="entry name" value="DNA_primase_core_N_sf"/>
</dbReference>
<keyword evidence="5 12" id="KW-0235">DNA replication</keyword>
<evidence type="ECO:0000256" key="2">
    <source>
        <dbReference type="ARBA" id="ARBA00022515"/>
    </source>
</evidence>
<keyword evidence="2 12" id="KW-0639">Primosome</keyword>
<dbReference type="GO" id="GO:0008270">
    <property type="term" value="F:zinc ion binding"/>
    <property type="evidence" value="ECO:0007669"/>
    <property type="project" value="UniProtKB-UniRule"/>
</dbReference>
<comment type="similarity">
    <text evidence="12">Belongs to the DnaG primase family.</text>
</comment>
<dbReference type="InterPro" id="IPR030846">
    <property type="entry name" value="DnaG_bac"/>
</dbReference>
<dbReference type="SMART" id="SM00400">
    <property type="entry name" value="ZnF_CHCC"/>
    <property type="match status" value="1"/>
</dbReference>
<keyword evidence="3 12" id="KW-0808">Transferase</keyword>
<dbReference type="GO" id="GO:0005737">
    <property type="term" value="C:cytoplasm"/>
    <property type="evidence" value="ECO:0007669"/>
    <property type="project" value="TreeGrafter"/>
</dbReference>
<dbReference type="SMART" id="SM00493">
    <property type="entry name" value="TOPRIM"/>
    <property type="match status" value="1"/>
</dbReference>
<dbReference type="AlphaFoldDB" id="A0A0Q4B729"/>
<evidence type="ECO:0000256" key="8">
    <source>
        <dbReference type="ARBA" id="ARBA00022833"/>
    </source>
</evidence>
<dbReference type="InterPro" id="IPR013264">
    <property type="entry name" value="DNAG_N"/>
</dbReference>
<dbReference type="InterPro" id="IPR034151">
    <property type="entry name" value="TOPRIM_DnaG_bac"/>
</dbReference>
<dbReference type="Gene3D" id="3.40.1360.10">
    <property type="match status" value="1"/>
</dbReference>
<dbReference type="InterPro" id="IPR036977">
    <property type="entry name" value="DNA_primase_Znf_CHC2"/>
</dbReference>
<comment type="catalytic activity">
    <reaction evidence="12">
        <text>ssDNA + n NTP = ssDNA/pppN(pN)n-1 hybrid + (n-1) diphosphate.</text>
        <dbReference type="EC" id="2.7.7.101"/>
    </reaction>
</comment>
<evidence type="ECO:0000256" key="13">
    <source>
        <dbReference type="SAM" id="MobiDB-lite"/>
    </source>
</evidence>
<evidence type="ECO:0000256" key="6">
    <source>
        <dbReference type="ARBA" id="ARBA00022723"/>
    </source>
</evidence>
<dbReference type="CDD" id="cd03364">
    <property type="entry name" value="TOPRIM_DnaG_primases"/>
    <property type="match status" value="1"/>
</dbReference>
<feature type="zinc finger region" description="CHC2-type" evidence="12">
    <location>
        <begin position="37"/>
        <end position="61"/>
    </location>
</feature>
<evidence type="ECO:0000256" key="5">
    <source>
        <dbReference type="ARBA" id="ARBA00022705"/>
    </source>
</evidence>
<dbReference type="InterPro" id="IPR006171">
    <property type="entry name" value="TOPRIM_dom"/>
</dbReference>
<keyword evidence="11 12" id="KW-0804">Transcription</keyword>
<organism evidence="15 16">
    <name type="scientific">Candidatus [Bacteroides] periocalifornicus</name>
    <dbReference type="NCBI Taxonomy" id="1702214"/>
    <lineage>
        <taxon>Bacteria</taxon>
        <taxon>Pseudomonadati</taxon>
        <taxon>Bacteroidota</taxon>
    </lineage>
</organism>
<dbReference type="GO" id="GO:1990077">
    <property type="term" value="C:primosome complex"/>
    <property type="evidence" value="ECO:0007669"/>
    <property type="project" value="UniProtKB-KW"/>
</dbReference>
<keyword evidence="1 12" id="KW-0240">DNA-directed RNA polymerase</keyword>
<dbReference type="GO" id="GO:0000428">
    <property type="term" value="C:DNA-directed RNA polymerase complex"/>
    <property type="evidence" value="ECO:0007669"/>
    <property type="project" value="UniProtKB-KW"/>
</dbReference>
<dbReference type="HAMAP" id="MF_00974">
    <property type="entry name" value="DNA_primase_DnaG"/>
    <property type="match status" value="1"/>
</dbReference>
<dbReference type="EC" id="2.7.7.101" evidence="12"/>
<dbReference type="InterPro" id="IPR002694">
    <property type="entry name" value="Znf_CHC2"/>
</dbReference>
<dbReference type="GO" id="GO:0003677">
    <property type="term" value="F:DNA binding"/>
    <property type="evidence" value="ECO:0007669"/>
    <property type="project" value="UniProtKB-KW"/>
</dbReference>
<keyword evidence="8 12" id="KW-0862">Zinc</keyword>
<dbReference type="InterPro" id="IPR006295">
    <property type="entry name" value="DNA_primase_DnaG"/>
</dbReference>
<comment type="subunit">
    <text evidence="12">Monomer. Interacts with DnaB.</text>
</comment>
<evidence type="ECO:0000256" key="7">
    <source>
        <dbReference type="ARBA" id="ARBA00022771"/>
    </source>
</evidence>
<feature type="compositionally biased region" description="Low complexity" evidence="13">
    <location>
        <begin position="449"/>
        <end position="464"/>
    </location>
</feature>
<dbReference type="PROSITE" id="PS50880">
    <property type="entry name" value="TOPRIM"/>
    <property type="match status" value="1"/>
</dbReference>
<keyword evidence="7 12" id="KW-0863">Zinc-finger</keyword>
<dbReference type="InterPro" id="IPR050219">
    <property type="entry name" value="DnaG_primase"/>
</dbReference>
<gene>
    <name evidence="12" type="primary">dnaG</name>
    <name evidence="15" type="ORF">AL399_04910</name>
</gene>
<evidence type="ECO:0000256" key="12">
    <source>
        <dbReference type="HAMAP-Rule" id="MF_00974"/>
    </source>
</evidence>
<dbReference type="STRING" id="1702214.AL399_04910"/>
<comment type="function">
    <text evidence="12">RNA polymerase that catalyzes the synthesis of short RNA molecules used as primers for DNA polymerase during DNA replication.</text>
</comment>